<dbReference type="Pfam" id="PF07690">
    <property type="entry name" value="MFS_1"/>
    <property type="match status" value="1"/>
</dbReference>
<feature type="transmembrane region" description="Helical" evidence="5">
    <location>
        <begin position="57"/>
        <end position="81"/>
    </location>
</feature>
<feature type="transmembrane region" description="Helical" evidence="5">
    <location>
        <begin position="506"/>
        <end position="527"/>
    </location>
</feature>
<keyword evidence="3 5" id="KW-1133">Transmembrane helix</keyword>
<dbReference type="AlphaFoldDB" id="A0A9W4KPJ1"/>
<dbReference type="PANTHER" id="PTHR23502:SF30">
    <property type="entry name" value="TRANSPORTER, PUTATIVE (AFU_ORTHOLOGUE AFUA_8G04702)-RELATED"/>
    <property type="match status" value="1"/>
</dbReference>
<dbReference type="GO" id="GO:0022857">
    <property type="term" value="F:transmembrane transporter activity"/>
    <property type="evidence" value="ECO:0007669"/>
    <property type="project" value="InterPro"/>
</dbReference>
<comment type="subcellular location">
    <subcellularLocation>
        <location evidence="1">Membrane</location>
        <topology evidence="1">Multi-pass membrane protein</topology>
    </subcellularLocation>
</comment>
<dbReference type="GO" id="GO:0005886">
    <property type="term" value="C:plasma membrane"/>
    <property type="evidence" value="ECO:0007669"/>
    <property type="project" value="TreeGrafter"/>
</dbReference>
<dbReference type="InterPro" id="IPR036259">
    <property type="entry name" value="MFS_trans_sf"/>
</dbReference>
<feature type="transmembrane region" description="Helical" evidence="5">
    <location>
        <begin position="472"/>
        <end position="494"/>
    </location>
</feature>
<feature type="transmembrane region" description="Helical" evidence="5">
    <location>
        <begin position="225"/>
        <end position="244"/>
    </location>
</feature>
<dbReference type="PANTHER" id="PTHR23502">
    <property type="entry name" value="MAJOR FACILITATOR SUPERFAMILY"/>
    <property type="match status" value="1"/>
</dbReference>
<feature type="transmembrane region" description="Helical" evidence="5">
    <location>
        <begin position="436"/>
        <end position="460"/>
    </location>
</feature>
<keyword evidence="4 5" id="KW-0472">Membrane</keyword>
<feature type="transmembrane region" description="Helical" evidence="5">
    <location>
        <begin position="322"/>
        <end position="347"/>
    </location>
</feature>
<gene>
    <name evidence="6" type="ORF">PEGY_LOCUS9579</name>
</gene>
<feature type="transmembrane region" description="Helical" evidence="5">
    <location>
        <begin position="101"/>
        <end position="121"/>
    </location>
</feature>
<evidence type="ECO:0000256" key="1">
    <source>
        <dbReference type="ARBA" id="ARBA00004141"/>
    </source>
</evidence>
<dbReference type="Proteomes" id="UP001154252">
    <property type="component" value="Unassembled WGS sequence"/>
</dbReference>
<sequence length="552" mass="62209">MAPVIDNTVVPGTVTLVDVDHVMETRHLDRGDRDIVLIPTPSNDPDDPLNWSPRRKLLSTACVSIYTMFSGIACSVVYSVIKPLHEQTGLPVSTLNEGSGYMFLLAGWGLLFWQPFAMQYGKRPTYMLSLMGILTIRKHQGSMARTKYPLRFLHSTRRSTSSDLHHGRGTLNPEERTPTTLIPQQYFTHERGTYMGLYAFFLAGSNYLAPVICGFIAQYQGWRWVFYYPSIFVGCAITFLFFFCEETNYVRVHSDEPRTVIPTGSPKFSSDGEKDKSTAVDDEAATGVSIRSGYTKKSYVKKLALWGPSQEQNTLFRRSWQCLYYLSWPVIFYAGFSYGSYLVYFNIMNGTASIILGGEPYNFGSSMVGLSYLAPITGVILGSIYTGRFSDWLTVKLARRNNGVMEAEHRLWPFLVCLVLVPSSLILWGVGAAHEIHWFGLIVGMCILAFTNTSGIALSINYFIDSYRELSGIAMASVILVRNTMSFAIGYGITPWVENLGYQNCFISAAFVGMTCASVFLFMIKFGKTFRERSREKYWKLVQENWEKGMGN</sequence>
<dbReference type="EMBL" id="CAJVRC010000897">
    <property type="protein sequence ID" value="CAG8908799.1"/>
    <property type="molecule type" value="Genomic_DNA"/>
</dbReference>
<accession>A0A9W4KPJ1</accession>
<feature type="transmembrane region" description="Helical" evidence="5">
    <location>
        <begin position="197"/>
        <end position="219"/>
    </location>
</feature>
<dbReference type="InterPro" id="IPR011701">
    <property type="entry name" value="MFS"/>
</dbReference>
<proteinExistence type="predicted"/>
<dbReference type="Gene3D" id="1.20.1250.20">
    <property type="entry name" value="MFS general substrate transporter like domains"/>
    <property type="match status" value="1"/>
</dbReference>
<evidence type="ECO:0000256" key="4">
    <source>
        <dbReference type="ARBA" id="ARBA00023136"/>
    </source>
</evidence>
<evidence type="ECO:0008006" key="8">
    <source>
        <dbReference type="Google" id="ProtNLM"/>
    </source>
</evidence>
<protein>
    <recommendedName>
        <fullName evidence="8">Major facilitator superfamily (MFS) profile domain-containing protein</fullName>
    </recommendedName>
</protein>
<evidence type="ECO:0000313" key="7">
    <source>
        <dbReference type="Proteomes" id="UP001154252"/>
    </source>
</evidence>
<evidence type="ECO:0000256" key="3">
    <source>
        <dbReference type="ARBA" id="ARBA00022989"/>
    </source>
</evidence>
<evidence type="ECO:0000256" key="5">
    <source>
        <dbReference type="SAM" id="Phobius"/>
    </source>
</evidence>
<reference evidence="6" key="1">
    <citation type="submission" date="2021-07" db="EMBL/GenBank/DDBJ databases">
        <authorList>
            <person name="Branca A.L. A."/>
        </authorList>
    </citation>
    <scope>NUCLEOTIDE SEQUENCE</scope>
</reference>
<feature type="transmembrane region" description="Helical" evidence="5">
    <location>
        <begin position="367"/>
        <end position="390"/>
    </location>
</feature>
<feature type="transmembrane region" description="Helical" evidence="5">
    <location>
        <begin position="411"/>
        <end position="430"/>
    </location>
</feature>
<keyword evidence="7" id="KW-1185">Reference proteome</keyword>
<dbReference type="SUPFAM" id="SSF103473">
    <property type="entry name" value="MFS general substrate transporter"/>
    <property type="match status" value="2"/>
</dbReference>
<evidence type="ECO:0000256" key="2">
    <source>
        <dbReference type="ARBA" id="ARBA00022692"/>
    </source>
</evidence>
<organism evidence="6 7">
    <name type="scientific">Penicillium egyptiacum</name>
    <dbReference type="NCBI Taxonomy" id="1303716"/>
    <lineage>
        <taxon>Eukaryota</taxon>
        <taxon>Fungi</taxon>
        <taxon>Dikarya</taxon>
        <taxon>Ascomycota</taxon>
        <taxon>Pezizomycotina</taxon>
        <taxon>Eurotiomycetes</taxon>
        <taxon>Eurotiomycetidae</taxon>
        <taxon>Eurotiales</taxon>
        <taxon>Aspergillaceae</taxon>
        <taxon>Penicillium</taxon>
    </lineage>
</organism>
<keyword evidence="2 5" id="KW-0812">Transmembrane</keyword>
<comment type="caution">
    <text evidence="6">The sequence shown here is derived from an EMBL/GenBank/DDBJ whole genome shotgun (WGS) entry which is preliminary data.</text>
</comment>
<dbReference type="OrthoDB" id="5215911at2759"/>
<evidence type="ECO:0000313" key="6">
    <source>
        <dbReference type="EMBL" id="CAG8908799.1"/>
    </source>
</evidence>
<name>A0A9W4KPJ1_9EURO</name>